<organism evidence="2 3">
    <name type="scientific">Tumebacillus permanentifrigoris</name>
    <dbReference type="NCBI Taxonomy" id="378543"/>
    <lineage>
        <taxon>Bacteria</taxon>
        <taxon>Bacillati</taxon>
        <taxon>Bacillota</taxon>
        <taxon>Bacilli</taxon>
        <taxon>Bacillales</taxon>
        <taxon>Alicyclobacillaceae</taxon>
        <taxon>Tumebacillus</taxon>
    </lineage>
</organism>
<keyword evidence="3" id="KW-1185">Reference proteome</keyword>
<dbReference type="OrthoDB" id="9810174at2"/>
<dbReference type="InterPro" id="IPR037053">
    <property type="entry name" value="Phage_tail_collar_dom_sf"/>
</dbReference>
<evidence type="ECO:0000313" key="2">
    <source>
        <dbReference type="EMBL" id="PWK13484.1"/>
    </source>
</evidence>
<dbReference type="SUPFAM" id="SSF88874">
    <property type="entry name" value="Receptor-binding domain of short tail fibre protein gp12"/>
    <property type="match status" value="1"/>
</dbReference>
<reference evidence="2 3" key="1">
    <citation type="submission" date="2018-05" db="EMBL/GenBank/DDBJ databases">
        <title>Genomic Encyclopedia of Type Strains, Phase IV (KMG-IV): sequencing the most valuable type-strain genomes for metagenomic binning, comparative biology and taxonomic classification.</title>
        <authorList>
            <person name="Goeker M."/>
        </authorList>
    </citation>
    <scope>NUCLEOTIDE SEQUENCE [LARGE SCALE GENOMIC DNA]</scope>
    <source>
        <strain evidence="2 3">DSM 18773</strain>
    </source>
</reference>
<accession>A0A316DBS3</accession>
<dbReference type="Proteomes" id="UP000245634">
    <property type="component" value="Unassembled WGS sequence"/>
</dbReference>
<feature type="domain" description="Phage tail collar" evidence="1">
    <location>
        <begin position="7"/>
        <end position="63"/>
    </location>
</feature>
<dbReference type="Pfam" id="PF07484">
    <property type="entry name" value="Collar"/>
    <property type="match status" value="1"/>
</dbReference>
<protein>
    <submittedName>
        <fullName evidence="2">Microcystin-dependent protein</fullName>
    </submittedName>
</protein>
<evidence type="ECO:0000259" key="1">
    <source>
        <dbReference type="Pfam" id="PF07484"/>
    </source>
</evidence>
<dbReference type="AlphaFoldDB" id="A0A316DBS3"/>
<gene>
    <name evidence="2" type="ORF">C7459_107152</name>
</gene>
<name>A0A316DBS3_9BACL</name>
<dbReference type="InterPro" id="IPR011083">
    <property type="entry name" value="Phage_tail_collar_dom"/>
</dbReference>
<dbReference type="Gene3D" id="3.90.1340.10">
    <property type="entry name" value="Phage tail collar domain"/>
    <property type="match status" value="1"/>
</dbReference>
<proteinExistence type="predicted"/>
<evidence type="ECO:0000313" key="3">
    <source>
        <dbReference type="Proteomes" id="UP000245634"/>
    </source>
</evidence>
<sequence>MSEPFLGEIRLFANNFAPRGWAFCAGQILPISTHSALFSLLGTYYGGNGTTTFALPDLRGRVPISTSSSYPLGVAAGVASHTLTSTEIPAHVHVAQGSSTVPSPNVSPSNGVWGDATGQFTQSTAALAQMSQQAISTAGGSQAHPNMQPYLALNYCIALEGIYPSRN</sequence>
<comment type="caution">
    <text evidence="2">The sequence shown here is derived from an EMBL/GenBank/DDBJ whole genome shotgun (WGS) entry which is preliminary data.</text>
</comment>
<dbReference type="RefSeq" id="WP_109688780.1">
    <property type="nucleotide sequence ID" value="NZ_QGGL01000007.1"/>
</dbReference>
<dbReference type="EMBL" id="QGGL01000007">
    <property type="protein sequence ID" value="PWK13484.1"/>
    <property type="molecule type" value="Genomic_DNA"/>
</dbReference>